<dbReference type="CDD" id="cd00075">
    <property type="entry name" value="HATPase"/>
    <property type="match status" value="1"/>
</dbReference>
<reference evidence="7" key="1">
    <citation type="journal article" date="2022" name="Mol. Ecol. Resour.">
        <title>The complete and closed genome of the facultative generalist Candidatus Endoriftia persephone from deep-sea hydrothermal vents.</title>
        <authorList>
            <person name="de Oliveira A.L."/>
            <person name="Srivastava A."/>
            <person name="Espada-Hinojosa S."/>
            <person name="Bright M."/>
        </authorList>
    </citation>
    <scope>NUCLEOTIDE SEQUENCE</scope>
    <source>
        <strain evidence="7">Tica-EPR-9o50.N</strain>
    </source>
</reference>
<feature type="domain" description="Histidine kinase" evidence="6">
    <location>
        <begin position="331"/>
        <end position="538"/>
    </location>
</feature>
<evidence type="ECO:0000256" key="1">
    <source>
        <dbReference type="ARBA" id="ARBA00000085"/>
    </source>
</evidence>
<keyword evidence="4" id="KW-1133">Transmembrane helix</keyword>
<dbReference type="InterPro" id="IPR005467">
    <property type="entry name" value="His_kinase_dom"/>
</dbReference>
<dbReference type="InterPro" id="IPR003594">
    <property type="entry name" value="HATPase_dom"/>
</dbReference>
<keyword evidence="7" id="KW-0067">ATP-binding</keyword>
<dbReference type="SMART" id="SM00387">
    <property type="entry name" value="HATPase_c"/>
    <property type="match status" value="1"/>
</dbReference>
<feature type="transmembrane region" description="Helical" evidence="4">
    <location>
        <begin position="62"/>
        <end position="85"/>
    </location>
</feature>
<dbReference type="RefSeq" id="WP_005960801.1">
    <property type="nucleotide sequence ID" value="NZ_CP090569.1"/>
</dbReference>
<dbReference type="SMART" id="SM00091">
    <property type="entry name" value="PAS"/>
    <property type="match status" value="1"/>
</dbReference>
<dbReference type="Pfam" id="PF02518">
    <property type="entry name" value="HATPase_c"/>
    <property type="match status" value="1"/>
</dbReference>
<dbReference type="PANTHER" id="PTHR43065:SF52">
    <property type="entry name" value="SENSOR PROTEIN KINASE PILS"/>
    <property type="match status" value="1"/>
</dbReference>
<proteinExistence type="predicted"/>
<dbReference type="InterPro" id="IPR003661">
    <property type="entry name" value="HisK_dim/P_dom"/>
</dbReference>
<evidence type="ECO:0000256" key="3">
    <source>
        <dbReference type="ARBA" id="ARBA00022553"/>
    </source>
</evidence>
<dbReference type="GO" id="GO:0000155">
    <property type="term" value="F:phosphorelay sensor kinase activity"/>
    <property type="evidence" value="ECO:0007669"/>
    <property type="project" value="InterPro"/>
</dbReference>
<sequence>MRSWLDSLRDTLQVESSKRALKSLRSWKNLRLFLIYRITLSLALLFFFFSKTGPDFLGQHSASLFAFSATLYMGLVMVGTVFWYWRSPKADQQAAVMVFIDILAITLLMHASGGIQSGLGILIAISITIGSVMMGGRASLLFAALASLMVITDQIYASLTHIYPTRFIQAGFLGSLYFTMALIAHVFSRRIGESEKLAEQRARQLENMARLNDHVIQHIQTGVLVVDQHLRILLINAPARRLLGTPDAAIGSPLKRASKELTHMLIRWKQDHNRECPPFRINAHGPELKPRFNALEAGADGRVLVFLEDHSRLIVQAQQMKLASLGRLTASIAHEIRNPLGALSHASQLFDESPNLNPADRRLIEIIQSNSQRVNQVIENVLQLSRRDPGKPRAIPLTAWLRDFISEQEQDHELPPGVFSLQVEPESINIIADPGQLRQIVTNLCNNAREHASREQPLRIRIIGGKVTEFDDPVVDIIDNGPGIPREVARQIFEPFYTTHNKGTGLGLYIAKELSEANRIELEYIPGPTGGSCFRLHFYNWNHEVS</sequence>
<dbReference type="Gene3D" id="3.30.450.20">
    <property type="entry name" value="PAS domain"/>
    <property type="match status" value="1"/>
</dbReference>
<evidence type="ECO:0000256" key="2">
    <source>
        <dbReference type="ARBA" id="ARBA00012438"/>
    </source>
</evidence>
<dbReference type="Gene3D" id="1.10.287.130">
    <property type="match status" value="1"/>
</dbReference>
<dbReference type="CDD" id="cd00082">
    <property type="entry name" value="HisKA"/>
    <property type="match status" value="1"/>
</dbReference>
<dbReference type="Pfam" id="PF00512">
    <property type="entry name" value="HisKA"/>
    <property type="match status" value="1"/>
</dbReference>
<feature type="transmembrane region" description="Helical" evidence="4">
    <location>
        <begin position="117"/>
        <end position="133"/>
    </location>
</feature>
<gene>
    <name evidence="7" type="ORF">L0Y14_14185</name>
</gene>
<keyword evidence="4" id="KW-0472">Membrane</keyword>
<dbReference type="Gene3D" id="3.30.565.10">
    <property type="entry name" value="Histidine kinase-like ATPase, C-terminal domain"/>
    <property type="match status" value="1"/>
</dbReference>
<dbReference type="InterPro" id="IPR000014">
    <property type="entry name" value="PAS"/>
</dbReference>
<evidence type="ECO:0000313" key="7">
    <source>
        <dbReference type="EMBL" id="USF87267.1"/>
    </source>
</evidence>
<dbReference type="PRINTS" id="PR00344">
    <property type="entry name" value="BCTRLSENSOR"/>
</dbReference>
<dbReference type="InterPro" id="IPR001849">
    <property type="entry name" value="PH_domain"/>
</dbReference>
<feature type="transmembrane region" description="Helical" evidence="4">
    <location>
        <begin position="167"/>
        <end position="187"/>
    </location>
</feature>
<dbReference type="PANTHER" id="PTHR43065">
    <property type="entry name" value="SENSOR HISTIDINE KINASE"/>
    <property type="match status" value="1"/>
</dbReference>
<feature type="domain" description="PH" evidence="5">
    <location>
        <begin position="1"/>
        <end position="13"/>
    </location>
</feature>
<keyword evidence="7" id="KW-0547">Nucleotide-binding</keyword>
<dbReference type="GO" id="GO:0005524">
    <property type="term" value="F:ATP binding"/>
    <property type="evidence" value="ECO:0007669"/>
    <property type="project" value="UniProtKB-KW"/>
</dbReference>
<dbReference type="KEGG" id="eps:L0Y14_14185"/>
<feature type="transmembrane region" description="Helical" evidence="4">
    <location>
        <begin position="94"/>
        <end position="111"/>
    </location>
</feature>
<evidence type="ECO:0000259" key="6">
    <source>
        <dbReference type="PROSITE" id="PS50109"/>
    </source>
</evidence>
<evidence type="ECO:0000259" key="5">
    <source>
        <dbReference type="PROSITE" id="PS50003"/>
    </source>
</evidence>
<dbReference type="InterPro" id="IPR036890">
    <property type="entry name" value="HATPase_C_sf"/>
</dbReference>
<comment type="catalytic activity">
    <reaction evidence="1">
        <text>ATP + protein L-histidine = ADP + protein N-phospho-L-histidine.</text>
        <dbReference type="EC" id="2.7.13.3"/>
    </reaction>
</comment>
<dbReference type="EMBL" id="CP090569">
    <property type="protein sequence ID" value="USF87267.1"/>
    <property type="molecule type" value="Genomic_DNA"/>
</dbReference>
<dbReference type="SMART" id="SM00388">
    <property type="entry name" value="HisKA"/>
    <property type="match status" value="1"/>
</dbReference>
<dbReference type="EC" id="2.7.13.3" evidence="2"/>
<keyword evidence="4" id="KW-0812">Transmembrane</keyword>
<dbReference type="PROSITE" id="PS50109">
    <property type="entry name" value="HIS_KIN"/>
    <property type="match status" value="1"/>
</dbReference>
<dbReference type="SUPFAM" id="SSF47384">
    <property type="entry name" value="Homodimeric domain of signal transducing histidine kinase"/>
    <property type="match status" value="1"/>
</dbReference>
<dbReference type="SUPFAM" id="SSF55785">
    <property type="entry name" value="PYP-like sensor domain (PAS domain)"/>
    <property type="match status" value="1"/>
</dbReference>
<dbReference type="SUPFAM" id="SSF55874">
    <property type="entry name" value="ATPase domain of HSP90 chaperone/DNA topoisomerase II/histidine kinase"/>
    <property type="match status" value="1"/>
</dbReference>
<accession>A0A9J6ZWT7</accession>
<protein>
    <recommendedName>
        <fullName evidence="2">histidine kinase</fullName>
        <ecNumber evidence="2">2.7.13.3</ecNumber>
    </recommendedName>
</protein>
<name>A0A9J6ZWT7_9GAMM</name>
<dbReference type="PROSITE" id="PS50003">
    <property type="entry name" value="PH_DOMAIN"/>
    <property type="match status" value="1"/>
</dbReference>
<evidence type="ECO:0000256" key="4">
    <source>
        <dbReference type="SAM" id="Phobius"/>
    </source>
</evidence>
<dbReference type="Pfam" id="PF25323">
    <property type="entry name" value="6TM_PilS"/>
    <property type="match status" value="1"/>
</dbReference>
<feature type="transmembrane region" description="Helical" evidence="4">
    <location>
        <begin position="32"/>
        <end position="50"/>
    </location>
</feature>
<evidence type="ECO:0000313" key="8">
    <source>
        <dbReference type="Proteomes" id="UP001056649"/>
    </source>
</evidence>
<dbReference type="Proteomes" id="UP001056649">
    <property type="component" value="Chromosome"/>
</dbReference>
<organism evidence="7 8">
    <name type="scientific">Candidatus Endoriftia persephonae</name>
    <dbReference type="NCBI Taxonomy" id="393765"/>
    <lineage>
        <taxon>Bacteria</taxon>
        <taxon>Pseudomonadati</taxon>
        <taxon>Pseudomonadota</taxon>
        <taxon>Gammaproteobacteria</taxon>
        <taxon>Chromatiales</taxon>
        <taxon>Sedimenticolaceae</taxon>
        <taxon>Candidatus Endoriftia</taxon>
    </lineage>
</organism>
<dbReference type="AlphaFoldDB" id="A0A9J6ZWT7"/>
<dbReference type="InterPro" id="IPR035965">
    <property type="entry name" value="PAS-like_dom_sf"/>
</dbReference>
<dbReference type="InterPro" id="IPR004358">
    <property type="entry name" value="Sig_transdc_His_kin-like_C"/>
</dbReference>
<keyword evidence="8" id="KW-1185">Reference proteome</keyword>
<keyword evidence="3" id="KW-0597">Phosphoprotein</keyword>
<dbReference type="InterPro" id="IPR036097">
    <property type="entry name" value="HisK_dim/P_sf"/>
</dbReference>